<feature type="compositionally biased region" description="Polar residues" evidence="1">
    <location>
        <begin position="29"/>
        <end position="46"/>
    </location>
</feature>
<feature type="region of interest" description="Disordered" evidence="1">
    <location>
        <begin position="74"/>
        <end position="122"/>
    </location>
</feature>
<keyword evidence="3" id="KW-1185">Reference proteome</keyword>
<dbReference type="EMBL" id="SRPY01001219">
    <property type="protein sequence ID" value="KAG5913867.1"/>
    <property type="molecule type" value="Genomic_DNA"/>
</dbReference>
<feature type="compositionally biased region" description="Acidic residues" evidence="1">
    <location>
        <begin position="87"/>
        <end position="122"/>
    </location>
</feature>
<accession>A0A8K0J4Z5</accession>
<evidence type="ECO:0000313" key="3">
    <source>
        <dbReference type="Proteomes" id="UP000811619"/>
    </source>
</evidence>
<protein>
    <submittedName>
        <fullName evidence="2">Uncharacterized protein</fullName>
    </submittedName>
</protein>
<comment type="caution">
    <text evidence="2">The sequence shown here is derived from an EMBL/GenBank/DDBJ whole genome shotgun (WGS) entry which is preliminary data.</text>
</comment>
<dbReference type="AlphaFoldDB" id="A0A8K0J4Z5"/>
<feature type="compositionally biased region" description="Basic and acidic residues" evidence="1">
    <location>
        <begin position="75"/>
        <end position="86"/>
    </location>
</feature>
<name>A0A8K0J4Z5_9HYPO</name>
<evidence type="ECO:0000256" key="1">
    <source>
        <dbReference type="SAM" id="MobiDB-lite"/>
    </source>
</evidence>
<gene>
    <name evidence="2" type="ORF">E4U42_000820</name>
</gene>
<sequence>MVAAVAEVLRSVHSPVKLRSDLPLGEDMATNTHSSNTVPGHLTTNTMTDTITSHKLAPTKTTDRNTIEINMDLALAREVDRRSPTREEEEGLEEEGQEEEGLEEEGQEEEGQEEEGQEEEGL</sequence>
<dbReference type="Proteomes" id="UP000811619">
    <property type="component" value="Unassembled WGS sequence"/>
</dbReference>
<evidence type="ECO:0000313" key="2">
    <source>
        <dbReference type="EMBL" id="KAG5913867.1"/>
    </source>
</evidence>
<feature type="region of interest" description="Disordered" evidence="1">
    <location>
        <begin position="23"/>
        <end position="46"/>
    </location>
</feature>
<proteinExistence type="predicted"/>
<reference evidence="2" key="1">
    <citation type="journal article" date="2020" name="bioRxiv">
        <title>Whole genome comparisons of ergot fungi reveals the divergence and evolution of species within the genus Claviceps are the result of varying mechanisms driving genome evolution and host range expansion.</title>
        <authorList>
            <person name="Wyka S.A."/>
            <person name="Mondo S.J."/>
            <person name="Liu M."/>
            <person name="Dettman J."/>
            <person name="Nalam V."/>
            <person name="Broders K.D."/>
        </authorList>
    </citation>
    <scope>NUCLEOTIDE SEQUENCE</scope>
    <source>
        <strain evidence="2">CCC 489</strain>
    </source>
</reference>
<organism evidence="2 3">
    <name type="scientific">Claviceps africana</name>
    <dbReference type="NCBI Taxonomy" id="83212"/>
    <lineage>
        <taxon>Eukaryota</taxon>
        <taxon>Fungi</taxon>
        <taxon>Dikarya</taxon>
        <taxon>Ascomycota</taxon>
        <taxon>Pezizomycotina</taxon>
        <taxon>Sordariomycetes</taxon>
        <taxon>Hypocreomycetidae</taxon>
        <taxon>Hypocreales</taxon>
        <taxon>Clavicipitaceae</taxon>
        <taxon>Claviceps</taxon>
    </lineage>
</organism>